<dbReference type="SUPFAM" id="SSF55469">
    <property type="entry name" value="FMN-dependent nitroreductase-like"/>
    <property type="match status" value="1"/>
</dbReference>
<evidence type="ECO:0000256" key="2">
    <source>
        <dbReference type="ARBA" id="ARBA00022643"/>
    </source>
</evidence>
<keyword evidence="2" id="KW-0288">FMN</keyword>
<evidence type="ECO:0000313" key="4">
    <source>
        <dbReference type="EMBL" id="OSG92115.1"/>
    </source>
</evidence>
<organism evidence="4 5">
    <name type="scientific">Bifidobacterium adolescentis</name>
    <dbReference type="NCBI Taxonomy" id="1680"/>
    <lineage>
        <taxon>Bacteria</taxon>
        <taxon>Bacillati</taxon>
        <taxon>Actinomycetota</taxon>
        <taxon>Actinomycetes</taxon>
        <taxon>Bifidobacteriales</taxon>
        <taxon>Bifidobacteriaceae</taxon>
        <taxon>Bifidobacterium</taxon>
    </lineage>
</organism>
<dbReference type="AlphaFoldDB" id="A0A174DUL4"/>
<dbReference type="EMBL" id="LNKF01000009">
    <property type="protein sequence ID" value="OSG92115.1"/>
    <property type="molecule type" value="Genomic_DNA"/>
</dbReference>
<dbReference type="Gene3D" id="3.40.109.10">
    <property type="entry name" value="NADH Oxidase"/>
    <property type="match status" value="1"/>
</dbReference>
<proteinExistence type="predicted"/>
<dbReference type="RefSeq" id="WP_021912795.1">
    <property type="nucleotide sequence ID" value="NZ_CZAA01000010.1"/>
</dbReference>
<evidence type="ECO:0000256" key="1">
    <source>
        <dbReference type="ARBA" id="ARBA00022630"/>
    </source>
</evidence>
<dbReference type="GO" id="GO:0016491">
    <property type="term" value="F:oxidoreductase activity"/>
    <property type="evidence" value="ECO:0007669"/>
    <property type="project" value="UniProtKB-KW"/>
</dbReference>
<evidence type="ECO:0000256" key="3">
    <source>
        <dbReference type="ARBA" id="ARBA00023002"/>
    </source>
</evidence>
<reference evidence="4 5" key="1">
    <citation type="journal article" date="2016" name="Sci. Rep.">
        <title>Evaluation of genetic diversity among strains of the human gut commensal Bifidobacterium adolescentis.</title>
        <authorList>
            <person name="Duranti S."/>
            <person name="Milani C."/>
            <person name="Lugli G.A."/>
            <person name="Mancabelli L."/>
            <person name="Turroni F."/>
            <person name="Ferrario C."/>
            <person name="Mangifesta M."/>
            <person name="Viappiani A."/>
            <person name="Sanchez B."/>
            <person name="Margolles A."/>
            <person name="van Sinderen D."/>
            <person name="Ventura M."/>
        </authorList>
    </citation>
    <scope>NUCLEOTIDE SEQUENCE [LARGE SCALE GENOMIC DNA]</scope>
    <source>
        <strain evidence="4 5">AD2-8</strain>
    </source>
</reference>
<dbReference type="InterPro" id="IPR000415">
    <property type="entry name" value="Nitroreductase-like"/>
</dbReference>
<evidence type="ECO:0000313" key="5">
    <source>
        <dbReference type="Proteomes" id="UP000193664"/>
    </source>
</evidence>
<dbReference type="InterPro" id="IPR029479">
    <property type="entry name" value="Nitroreductase"/>
</dbReference>
<gene>
    <name evidence="4" type="ORF">AD0028_1620</name>
</gene>
<protein>
    <submittedName>
        <fullName evidence="4">Nitroreductase family protein</fullName>
    </submittedName>
</protein>
<keyword evidence="1" id="KW-0285">Flavoprotein</keyword>
<accession>A0A174DUL4</accession>
<sequence>MNFKSFIKKKMPVSFIVKRQRWKTLCLLKHEGKREFRRFSRAYAAPACSDQVQMESLLTFFVHQIEKGFSFDTYQYGRGRGALRNIADLSARLIEADAQWRDKSIYKDMVLALGEYCRRHVAANQDIAFVTELFDETTKLDIVAASKKEYPSIQLSLSSKVDNATVPFKELVERRHAVRAYSKKPVARVELEKAIEMSLRTPSVCNRQPARVRIFTDQQLISKALKVQGGFGGYDIPPALLLVTADLRAFMGANEHNEGYVDGGLFGMSLLYSLETCGLAACPLNTMFSEEADEQTRSMLAVPDNEVFIMYIAVGHFRETSKICRSQRFGIDRVLMN</sequence>
<comment type="caution">
    <text evidence="4">The sequence shown here is derived from an EMBL/GenBank/DDBJ whole genome shotgun (WGS) entry which is preliminary data.</text>
</comment>
<keyword evidence="3" id="KW-0560">Oxidoreductase</keyword>
<dbReference type="Pfam" id="PF00881">
    <property type="entry name" value="Nitroreductase"/>
    <property type="match status" value="1"/>
</dbReference>
<dbReference type="PANTHER" id="PTHR23026">
    <property type="entry name" value="NADPH NITROREDUCTASE"/>
    <property type="match status" value="1"/>
</dbReference>
<name>A0A174DUL4_BIFAD</name>
<dbReference type="InterPro" id="IPR050627">
    <property type="entry name" value="Nitroreductase/BluB"/>
</dbReference>
<dbReference type="Proteomes" id="UP000193664">
    <property type="component" value="Unassembled WGS sequence"/>
</dbReference>
<dbReference type="PANTHER" id="PTHR23026:SF90">
    <property type="entry name" value="IODOTYROSINE DEIODINASE 1"/>
    <property type="match status" value="1"/>
</dbReference>